<dbReference type="Proteomes" id="UP001497535">
    <property type="component" value="Unassembled WGS sequence"/>
</dbReference>
<name>A0ACB1AAB1_MELEN</name>
<evidence type="ECO:0000313" key="2">
    <source>
        <dbReference type="Proteomes" id="UP001497535"/>
    </source>
</evidence>
<proteinExistence type="predicted"/>
<dbReference type="EMBL" id="CAVMJV010000071">
    <property type="protein sequence ID" value="CAK5088472.1"/>
    <property type="molecule type" value="Genomic_DNA"/>
</dbReference>
<accession>A0ACB1AAB1</accession>
<reference evidence="1" key="1">
    <citation type="submission" date="2023-11" db="EMBL/GenBank/DDBJ databases">
        <authorList>
            <person name="Poullet M."/>
        </authorList>
    </citation>
    <scope>NUCLEOTIDE SEQUENCE</scope>
    <source>
        <strain evidence="1">E1834</strain>
    </source>
</reference>
<gene>
    <name evidence="1" type="ORF">MENTE1834_LOCUS36122</name>
</gene>
<evidence type="ECO:0000313" key="1">
    <source>
        <dbReference type="EMBL" id="CAK5088472.1"/>
    </source>
</evidence>
<comment type="caution">
    <text evidence="1">The sequence shown here is derived from an EMBL/GenBank/DDBJ whole genome shotgun (WGS) entry which is preliminary data.</text>
</comment>
<protein>
    <submittedName>
        <fullName evidence="1">Uncharacterized protein</fullName>
    </submittedName>
</protein>
<organism evidence="1 2">
    <name type="scientific">Meloidogyne enterolobii</name>
    <name type="common">Root-knot nematode worm</name>
    <name type="synonym">Meloidogyne mayaguensis</name>
    <dbReference type="NCBI Taxonomy" id="390850"/>
    <lineage>
        <taxon>Eukaryota</taxon>
        <taxon>Metazoa</taxon>
        <taxon>Ecdysozoa</taxon>
        <taxon>Nematoda</taxon>
        <taxon>Chromadorea</taxon>
        <taxon>Rhabditida</taxon>
        <taxon>Tylenchina</taxon>
        <taxon>Tylenchomorpha</taxon>
        <taxon>Tylenchoidea</taxon>
        <taxon>Meloidogynidae</taxon>
        <taxon>Meloidogyninae</taxon>
        <taxon>Meloidogyne</taxon>
    </lineage>
</organism>
<keyword evidence="2" id="KW-1185">Reference proteome</keyword>
<sequence length="520" mass="58146">MPLKIPTNEKDNSQLLQEQQKDEINNKMVCEEEEESDTGRGLAKSLTLMNGVSMIVGCIIGSGIFLSPTGVQREAGSVGLSLLIWIFCGLFVGLGSYCYAELGTLIKKSGGDYAYIMEAFGPFLAFIRLWVEAIIVRPCTCTIVCLTFATYILRPFFPNCSPPSGIIQMIAAALISVCKKFIEKFERFFKNFYYFSVFLTTLNCVSVRWSTIVMDTFTVAKIFALLLITFTGIYLLVSGDPLYRKSFENIFEDTNTNIGKVSIAFYSGLFAYQGWNYLNFIIEELQNPKRNLPLAILISTVSVTIIYVFTNVALYTVISPQEMLASDAVAVEFANKMYGPLAFTMPIFVACSTFGSANGVIFTSSRLFYVGAREEQMPIALTMINKQTRTPIPAVAFLGFLSLCYLAFGDDAITLINYIQISYWLAIGLAISALFYLRKKMPNAPRPIKVNLIFPSLFLFGCMALVVIPIVGNPKDTAIGIAIMLTAIPVYLLFIYWKNRPMWIYRASGIFLLFNKIFFI</sequence>